<feature type="signal peptide" evidence="1">
    <location>
        <begin position="1"/>
        <end position="20"/>
    </location>
</feature>
<dbReference type="InterPro" id="IPR026442">
    <property type="entry name" value="IPTL_CTERM"/>
</dbReference>
<dbReference type="SUPFAM" id="SSF49265">
    <property type="entry name" value="Fibronectin type III"/>
    <property type="match status" value="1"/>
</dbReference>
<dbReference type="NCBIfam" id="NF041766">
    <property type="entry name" value="choice_anch_U"/>
    <property type="match status" value="1"/>
</dbReference>
<evidence type="ECO:0000259" key="2">
    <source>
        <dbReference type="Pfam" id="PF18203"/>
    </source>
</evidence>
<evidence type="ECO:0000313" key="3">
    <source>
        <dbReference type="EMBL" id="QNN56777.1"/>
    </source>
</evidence>
<dbReference type="CDD" id="cd00063">
    <property type="entry name" value="FN3"/>
    <property type="match status" value="1"/>
</dbReference>
<dbReference type="SUPFAM" id="SSF89372">
    <property type="entry name" value="Fucose-specific lectin"/>
    <property type="match status" value="1"/>
</dbReference>
<feature type="domain" description="IPTL-CTERM protein sorting" evidence="2">
    <location>
        <begin position="1300"/>
        <end position="1327"/>
    </location>
</feature>
<dbReference type="InterPro" id="IPR003961">
    <property type="entry name" value="FN3_dom"/>
</dbReference>
<evidence type="ECO:0000256" key="1">
    <source>
        <dbReference type="SAM" id="SignalP"/>
    </source>
</evidence>
<dbReference type="EMBL" id="CP060714">
    <property type="protein sequence ID" value="QNN56777.1"/>
    <property type="molecule type" value="Genomic_DNA"/>
</dbReference>
<protein>
    <submittedName>
        <fullName evidence="3">IPTL-CTERM sorting domain-containing protein</fullName>
    </submittedName>
</protein>
<feature type="chain" id="PRO_5028815244" evidence="1">
    <location>
        <begin position="21"/>
        <end position="1330"/>
    </location>
</feature>
<dbReference type="NCBIfam" id="TIGR04174">
    <property type="entry name" value="IPTL_CTERM"/>
    <property type="match status" value="1"/>
</dbReference>
<name>A0A7G9RMF2_9BURK</name>
<dbReference type="KEGG" id="drg:H9K76_20095"/>
<proteinExistence type="predicted"/>
<dbReference type="RefSeq" id="WP_187597043.1">
    <property type="nucleotide sequence ID" value="NZ_CP060714.1"/>
</dbReference>
<dbReference type="InterPro" id="IPR036116">
    <property type="entry name" value="FN3_sf"/>
</dbReference>
<evidence type="ECO:0000313" key="4">
    <source>
        <dbReference type="Proteomes" id="UP000515811"/>
    </source>
</evidence>
<reference evidence="3 4" key="1">
    <citation type="submission" date="2020-08" db="EMBL/GenBank/DDBJ databases">
        <title>Genome sequence of Diaphorobacter ruginosibacter DSM 27467T.</title>
        <authorList>
            <person name="Hyun D.-W."/>
            <person name="Bae J.-W."/>
        </authorList>
    </citation>
    <scope>NUCLEOTIDE SEQUENCE [LARGE SCALE GENOMIC DNA]</scope>
    <source>
        <strain evidence="3 4">DSM 27467</strain>
    </source>
</reference>
<gene>
    <name evidence="3" type="ORF">H9K76_20095</name>
</gene>
<organism evidence="3 4">
    <name type="scientific">Diaphorobacter ruginosibacter</name>
    <dbReference type="NCBI Taxonomy" id="1715720"/>
    <lineage>
        <taxon>Bacteria</taxon>
        <taxon>Pseudomonadati</taxon>
        <taxon>Pseudomonadota</taxon>
        <taxon>Betaproteobacteria</taxon>
        <taxon>Burkholderiales</taxon>
        <taxon>Comamonadaceae</taxon>
        <taxon>Diaphorobacter</taxon>
    </lineage>
</organism>
<accession>A0A7G9RMF2</accession>
<keyword evidence="1" id="KW-0732">Signal</keyword>
<dbReference type="Proteomes" id="UP000515811">
    <property type="component" value="Chromosome"/>
</dbReference>
<dbReference type="Pfam" id="PF18203">
    <property type="entry name" value="IPTL-CTERM"/>
    <property type="match status" value="1"/>
</dbReference>
<sequence length="1330" mass="132548">MNHQATFTVKTITAATLALAASLAAPQAGWAAAFQNGNFVAYRVGSEGGAKSVFLDEYDVDGTLVQSVPLTSETADSLAASSTGSEGLLTLSADGRCLAVPGYAAPASATLKIKATTAAAVNRAVALVGADGGLIGGLRKLGDAAYSTDSIRSAATDDCQGAWTSGKADVDANGGLWYVGGSGASAALYGANSQGLAISGGQLHVSLAGKGTLNLVSPALPKSGKATVAKVNSITTNNFRGIAFVRLQAGSDSADTLYVAANDAKPPAIQKYVLNAGTWTLSATTSIGDTAEVHGLVAMPTGDGHALLMVTDGSGNVYRVFDTSGAQPALSAPQPLLAPQGGNVFYGLAATPQALSPAAVPSAPTGATLANTGPGQANVSWSAGAGAPAAFHVVEVSGDGFATVAQSRIAVGTSVALMDLQAGQKARVRAVNSLGGSASAVAQGSASGGALPPTATLPADAAYSGVVGDAADPLATQGLSFTVADPAGDAGALQVTAASSNPAVLDGTGVVVQNNGGTVSLKLTPRGVGYSDVTLTIASGSASITRTLHYAASAGSVSNTDTRWFAGRSDASSALTVPGTDTLLVVDDEAPAQDASGNALSGGNSLFAFDPRTGGLPVSQLVPDASLGLSNAASCSNTGFTGLAKCDADGEVDMESSFLVGNRMYVAGSHSNNKNGRSRPDRWRLFAIDVNPADHSTRAAGYYQWLREDLRAWDAANGHGLGADHLGLVSSSDGGDKNPLKAPETDTLSGFSIEGSTISPDDAHIWLGFRAPLVSAPGQPAVTPDVATGRTHALIIPVGHYAALLADNGGTKGSAQIGGPIRLDLGGRGIREIRRNTAGEYLIVAGPPNGATGTAPRDFRLFSWDGRVSSAGLALNVRALDANLAPITPPAVQCSAEGIAALPDALAQGGTSTIISDCGDAVFYGDTTVAKDLPYAAWKKFRSDAIRIAALPRLGLSAAASGNASADLTLSAAQAGALHAVVLPAGSAEPSWEQIRAGLDARGQAALWRNPPTGTPSAAGQPVTLQAQGLAADTAYVAYAIVVPDAGAPSLAARAEVRTQATPAGQAIDFPQPADRLLGSPAVHVTATGGASGGPVNFSSLTPQVCAGTGTTGATVTLLRAGTCTLKATQAPAAGTPAPAPVERSFEIRLPALAGSQLPGADGSSGTVSGNGWQFAANSPGAASSASLPALPPGYRFVWPTGFGFVLAGGSGSGPATVALNFPQAAPGNAMLWKFGPTSANAQPHWHDVRAGFNAARTSGSFSVSDGGEGDEDGLVNSVIVDPVFVVAPLSTTTPPVQATSVPTLSEAGRALLALVLGGAAFLGVRRRRL</sequence>
<dbReference type="InterPro" id="IPR053784">
    <property type="entry name" value="Choice_anch_U_dom"/>
</dbReference>
<keyword evidence="4" id="KW-1185">Reference proteome</keyword>